<proteinExistence type="predicted"/>
<name>A0A1G2K268_9BACT</name>
<dbReference type="AlphaFoldDB" id="A0A1G2K268"/>
<gene>
    <name evidence="1" type="ORF">A2633_06460</name>
</gene>
<evidence type="ECO:0000313" key="2">
    <source>
        <dbReference type="Proteomes" id="UP000177152"/>
    </source>
</evidence>
<protein>
    <recommendedName>
        <fullName evidence="3">DUF4352 domain-containing protein</fullName>
    </recommendedName>
</protein>
<accession>A0A1G2K268</accession>
<dbReference type="EMBL" id="MHQC01000058">
    <property type="protein sequence ID" value="OGZ93502.1"/>
    <property type="molecule type" value="Genomic_DNA"/>
</dbReference>
<evidence type="ECO:0008006" key="3">
    <source>
        <dbReference type="Google" id="ProtNLM"/>
    </source>
</evidence>
<reference evidence="1 2" key="1">
    <citation type="journal article" date="2016" name="Nat. Commun.">
        <title>Thousands of microbial genomes shed light on interconnected biogeochemical processes in an aquifer system.</title>
        <authorList>
            <person name="Anantharaman K."/>
            <person name="Brown C.T."/>
            <person name="Hug L.A."/>
            <person name="Sharon I."/>
            <person name="Castelle C.J."/>
            <person name="Probst A.J."/>
            <person name="Thomas B.C."/>
            <person name="Singh A."/>
            <person name="Wilkins M.J."/>
            <person name="Karaoz U."/>
            <person name="Brodie E.L."/>
            <person name="Williams K.H."/>
            <person name="Hubbard S.S."/>
            <person name="Banfield J.F."/>
        </authorList>
    </citation>
    <scope>NUCLEOTIDE SEQUENCE [LARGE SCALE GENOMIC DNA]</scope>
</reference>
<sequence length="154" mass="16931">MKPKILFFSIPVLFVAVAAWFLMAPRGVLPTDTLSSKAVSADEARAEKWEAKVDEQENVTVRVTPSNLSPRSAEWKFDVSMSTHTVELDQDMTTSVVLIDDRGKEHTPTWIGAPAGGHHRGGTLIFKISVPAPKSITLRFSGIGGVIRNFSWQL</sequence>
<organism evidence="1 2">
    <name type="scientific">Candidatus Sungbacteria bacterium RIFCSPHIGHO2_01_FULL_47_32</name>
    <dbReference type="NCBI Taxonomy" id="1802264"/>
    <lineage>
        <taxon>Bacteria</taxon>
        <taxon>Candidatus Sungiibacteriota</taxon>
    </lineage>
</organism>
<evidence type="ECO:0000313" key="1">
    <source>
        <dbReference type="EMBL" id="OGZ93502.1"/>
    </source>
</evidence>
<comment type="caution">
    <text evidence="1">The sequence shown here is derived from an EMBL/GenBank/DDBJ whole genome shotgun (WGS) entry which is preliminary data.</text>
</comment>
<dbReference type="Proteomes" id="UP000177152">
    <property type="component" value="Unassembled WGS sequence"/>
</dbReference>